<dbReference type="PANTHER" id="PTHR46696:SF6">
    <property type="entry name" value="P450, PUTATIVE (EUROFUNG)-RELATED"/>
    <property type="match status" value="1"/>
</dbReference>
<dbReference type="InterPro" id="IPR036396">
    <property type="entry name" value="Cyt_P450_sf"/>
</dbReference>
<dbReference type="SUPFAM" id="SSF48264">
    <property type="entry name" value="Cytochrome P450"/>
    <property type="match status" value="1"/>
</dbReference>
<dbReference type="PROSITE" id="PS00086">
    <property type="entry name" value="CYTOCHROME_P450"/>
    <property type="match status" value="1"/>
</dbReference>
<dbReference type="Pfam" id="PF00067">
    <property type="entry name" value="p450"/>
    <property type="match status" value="1"/>
</dbReference>
<keyword evidence="2" id="KW-0503">Monooxygenase</keyword>
<sequence>MAGDPTPAACPIEDYRTFGPPVPALTSFERMDGYQDRARPALWTEDTPGYWVFTDHDVILDGLQQPDLWSSQVVTPTEPDPPYKWIPVMLDPPEHTRWRRLLGGYFTPKRTKGMLDEQRRLAAEIIEAVRPKGECDFARDVARVFPATIFLRIMGMPVDKFPEFMEWEEKILHSGEAEVRMEGMQLVMGYFAGLIAERRADPDPEASDIVNNALNWEIDGEPVSDADLLNCMLLLFMAGLDTVAGQTSYAFLHLATHTEDRKRITASPELIPNAVEELLRVYPITQTARKATRDVEFHGCPVKAGDMAAFPLSAAGRDESVFPDARRVDLDREDVRHLSFGAGPHRCLGSHLARQEMAVLLAEWHRLIPDYDLVETPMEHSGGVWGLDALRLRWDV</sequence>
<dbReference type="PRINTS" id="PR00385">
    <property type="entry name" value="P450"/>
</dbReference>
<keyword evidence="2" id="KW-0349">Heme</keyword>
<accession>A0ABN3UQK2</accession>
<name>A0ABN3UQK2_9ACTN</name>
<dbReference type="InterPro" id="IPR017972">
    <property type="entry name" value="Cyt_P450_CS"/>
</dbReference>
<keyword evidence="2" id="KW-0479">Metal-binding</keyword>
<protein>
    <submittedName>
        <fullName evidence="3">Cytochrome P450</fullName>
    </submittedName>
</protein>
<organism evidence="3 4">
    <name type="scientific">Actinocorallia aurantiaca</name>
    <dbReference type="NCBI Taxonomy" id="46204"/>
    <lineage>
        <taxon>Bacteria</taxon>
        <taxon>Bacillati</taxon>
        <taxon>Actinomycetota</taxon>
        <taxon>Actinomycetes</taxon>
        <taxon>Streptosporangiales</taxon>
        <taxon>Thermomonosporaceae</taxon>
        <taxon>Actinocorallia</taxon>
    </lineage>
</organism>
<dbReference type="InterPro" id="IPR002397">
    <property type="entry name" value="Cyt_P450_B"/>
</dbReference>
<dbReference type="Gene3D" id="1.10.630.10">
    <property type="entry name" value="Cytochrome P450"/>
    <property type="match status" value="1"/>
</dbReference>
<gene>
    <name evidence="3" type="ORF">GCM10010439_66620</name>
</gene>
<keyword evidence="2" id="KW-0560">Oxidoreductase</keyword>
<comment type="similarity">
    <text evidence="1 2">Belongs to the cytochrome P450 family.</text>
</comment>
<dbReference type="InterPro" id="IPR001128">
    <property type="entry name" value="Cyt_P450"/>
</dbReference>
<evidence type="ECO:0000256" key="2">
    <source>
        <dbReference type="RuleBase" id="RU000461"/>
    </source>
</evidence>
<dbReference type="EMBL" id="BAAATZ010000034">
    <property type="protein sequence ID" value="GAA2737268.1"/>
    <property type="molecule type" value="Genomic_DNA"/>
</dbReference>
<evidence type="ECO:0000256" key="1">
    <source>
        <dbReference type="ARBA" id="ARBA00010617"/>
    </source>
</evidence>
<keyword evidence="4" id="KW-1185">Reference proteome</keyword>
<dbReference type="PRINTS" id="PR00359">
    <property type="entry name" value="BP450"/>
</dbReference>
<dbReference type="RefSeq" id="WP_344456809.1">
    <property type="nucleotide sequence ID" value="NZ_BAAATZ010000034.1"/>
</dbReference>
<dbReference type="CDD" id="cd11035">
    <property type="entry name" value="P450cam-like"/>
    <property type="match status" value="1"/>
</dbReference>
<keyword evidence="2" id="KW-0408">Iron</keyword>
<comment type="caution">
    <text evidence="3">The sequence shown here is derived from an EMBL/GenBank/DDBJ whole genome shotgun (WGS) entry which is preliminary data.</text>
</comment>
<reference evidence="3 4" key="1">
    <citation type="journal article" date="2019" name="Int. J. Syst. Evol. Microbiol.">
        <title>The Global Catalogue of Microorganisms (GCM) 10K type strain sequencing project: providing services to taxonomists for standard genome sequencing and annotation.</title>
        <authorList>
            <consortium name="The Broad Institute Genomics Platform"/>
            <consortium name="The Broad Institute Genome Sequencing Center for Infectious Disease"/>
            <person name="Wu L."/>
            <person name="Ma J."/>
        </authorList>
    </citation>
    <scope>NUCLEOTIDE SEQUENCE [LARGE SCALE GENOMIC DNA]</scope>
    <source>
        <strain evidence="3 4">JCM 8201</strain>
    </source>
</reference>
<proteinExistence type="inferred from homology"/>
<evidence type="ECO:0000313" key="3">
    <source>
        <dbReference type="EMBL" id="GAA2737268.1"/>
    </source>
</evidence>
<dbReference type="Proteomes" id="UP001501842">
    <property type="component" value="Unassembled WGS sequence"/>
</dbReference>
<dbReference type="PANTHER" id="PTHR46696">
    <property type="entry name" value="P450, PUTATIVE (EUROFUNG)-RELATED"/>
    <property type="match status" value="1"/>
</dbReference>
<evidence type="ECO:0000313" key="4">
    <source>
        <dbReference type="Proteomes" id="UP001501842"/>
    </source>
</evidence>